<proteinExistence type="predicted"/>
<dbReference type="AlphaFoldDB" id="A0A1V9Y6I9"/>
<dbReference type="Proteomes" id="UP000243579">
    <property type="component" value="Unassembled WGS sequence"/>
</dbReference>
<evidence type="ECO:0000313" key="4">
    <source>
        <dbReference type="Proteomes" id="UP000243579"/>
    </source>
</evidence>
<feature type="non-terminal residue" evidence="3">
    <location>
        <position position="297"/>
    </location>
</feature>
<dbReference type="OrthoDB" id="167910at2759"/>
<accession>A0A1V9Y6I9</accession>
<feature type="compositionally biased region" description="Basic residues" evidence="1">
    <location>
        <begin position="288"/>
        <end position="297"/>
    </location>
</feature>
<feature type="chain" id="PRO_5012732122" description="Secreted protein" evidence="2">
    <location>
        <begin position="20"/>
        <end position="297"/>
    </location>
</feature>
<evidence type="ECO:0008006" key="5">
    <source>
        <dbReference type="Google" id="ProtNLM"/>
    </source>
</evidence>
<reference evidence="3 4" key="1">
    <citation type="journal article" date="2014" name="Genome Biol. Evol.">
        <title>The secreted proteins of Achlya hypogyna and Thraustotheca clavata identify the ancestral oomycete secretome and reveal gene acquisitions by horizontal gene transfer.</title>
        <authorList>
            <person name="Misner I."/>
            <person name="Blouin N."/>
            <person name="Leonard G."/>
            <person name="Richards T.A."/>
            <person name="Lane C.E."/>
        </authorList>
    </citation>
    <scope>NUCLEOTIDE SEQUENCE [LARGE SCALE GENOMIC DNA]</scope>
    <source>
        <strain evidence="3 4">ATCC 48635</strain>
    </source>
</reference>
<keyword evidence="2" id="KW-0732">Signal</keyword>
<name>A0A1V9Y6I9_ACHHY</name>
<evidence type="ECO:0000313" key="3">
    <source>
        <dbReference type="EMBL" id="OQR81330.1"/>
    </source>
</evidence>
<dbReference type="EMBL" id="JNBR01002803">
    <property type="protein sequence ID" value="OQR81330.1"/>
    <property type="molecule type" value="Genomic_DNA"/>
</dbReference>
<feature type="region of interest" description="Disordered" evidence="1">
    <location>
        <begin position="260"/>
        <end position="297"/>
    </location>
</feature>
<protein>
    <recommendedName>
        <fullName evidence="5">Secreted protein</fullName>
    </recommendedName>
</protein>
<evidence type="ECO:0000256" key="2">
    <source>
        <dbReference type="SAM" id="SignalP"/>
    </source>
</evidence>
<dbReference type="STRING" id="1202772.A0A1V9Y6I9"/>
<organism evidence="3 4">
    <name type="scientific">Achlya hypogyna</name>
    <name type="common">Oomycete</name>
    <name type="synonym">Protoachlya hypogyna</name>
    <dbReference type="NCBI Taxonomy" id="1202772"/>
    <lineage>
        <taxon>Eukaryota</taxon>
        <taxon>Sar</taxon>
        <taxon>Stramenopiles</taxon>
        <taxon>Oomycota</taxon>
        <taxon>Saprolegniomycetes</taxon>
        <taxon>Saprolegniales</taxon>
        <taxon>Achlyaceae</taxon>
        <taxon>Achlya</taxon>
    </lineage>
</organism>
<sequence length="297" mass="31932">MKQVGTLLAAALAASAVVAKSKDDDAHWRSPAPTAKYIKLLNKDTDKFVTSVASWASGIADEKLVVDSSFAVRTDGGDFTESCGDLSAHQGFSVLEAFLENPAHARSSLKEAEPLAWRPDEDCVAQRAFESLDGGSHAEFTVRCGKKKLAHAISGGSGFFAPRGRHGDKYVGGAKAAVTIGDDIEVAGELYVGKKVKGDLETNHVPKHSKAIVDDLHDAIRDCASEGNLVISGVVGGGWTQRYKNDHGKRVKSVVGYANSFEITPKSHKKHHKKAKKGEKEEEEEPKKKAKKGEKEE</sequence>
<keyword evidence="4" id="KW-1185">Reference proteome</keyword>
<feature type="signal peptide" evidence="2">
    <location>
        <begin position="1"/>
        <end position="19"/>
    </location>
</feature>
<feature type="compositionally biased region" description="Basic residues" evidence="1">
    <location>
        <begin position="266"/>
        <end position="277"/>
    </location>
</feature>
<gene>
    <name evidence="3" type="ORF">ACHHYP_16497</name>
</gene>
<evidence type="ECO:0000256" key="1">
    <source>
        <dbReference type="SAM" id="MobiDB-lite"/>
    </source>
</evidence>
<comment type="caution">
    <text evidence="3">The sequence shown here is derived from an EMBL/GenBank/DDBJ whole genome shotgun (WGS) entry which is preliminary data.</text>
</comment>